<dbReference type="PANTHER" id="PTHR13847">
    <property type="entry name" value="SARCOSINE DEHYDROGENASE-RELATED"/>
    <property type="match status" value="1"/>
</dbReference>
<evidence type="ECO:0000256" key="1">
    <source>
        <dbReference type="ARBA" id="ARBA00023002"/>
    </source>
</evidence>
<keyword evidence="1" id="KW-0560">Oxidoreductase</keyword>
<protein>
    <submittedName>
        <fullName evidence="3">Putative FAD dependent oxidoreductase</fullName>
    </submittedName>
</protein>
<dbReference type="GO" id="GO:0016491">
    <property type="term" value="F:oxidoreductase activity"/>
    <property type="evidence" value="ECO:0007669"/>
    <property type="project" value="UniProtKB-KW"/>
</dbReference>
<dbReference type="Gene3D" id="3.30.9.10">
    <property type="entry name" value="D-Amino Acid Oxidase, subunit A, domain 2"/>
    <property type="match status" value="1"/>
</dbReference>
<dbReference type="EMBL" id="FWEV01000036">
    <property type="protein sequence ID" value="SLM28279.1"/>
    <property type="molecule type" value="Genomic_DNA"/>
</dbReference>
<organism evidence="3 4">
    <name type="scientific">Desulfamplus magnetovallimortis</name>
    <dbReference type="NCBI Taxonomy" id="1246637"/>
    <lineage>
        <taxon>Bacteria</taxon>
        <taxon>Pseudomonadati</taxon>
        <taxon>Thermodesulfobacteriota</taxon>
        <taxon>Desulfobacteria</taxon>
        <taxon>Desulfobacterales</taxon>
        <taxon>Desulfobacteraceae</taxon>
        <taxon>Desulfamplus</taxon>
    </lineage>
</organism>
<dbReference type="Proteomes" id="UP000191931">
    <property type="component" value="Unassembled WGS sequence"/>
</dbReference>
<sequence>MGNICVAKKFGNITADAVVVGGGIVGTSTAFWLSKAGMKVVLLEMRDALSSLTTAASVECFRTQFTEKSMADLALESVGMFENFGEVTGIPDIDIGITQRGYLFVTDSADMIPDLEKAVARYHELGVKDAEFLSGQDLHGRFPFLSPESLAATYNQKDGWLSTHEATYGFAKGSANADFYTKTKVTDIVVDAQGVSLVETDMGNIHTRLVVNCAGPFAGNIGRMAGLEMPLRTVRRQKCYIKVDPALLPEKAPFMVDLLNHSYWRPEAGGLLCAWVDPDEPDSEPREDLPTDWDFAAESIHRVSRLNPFFETVADKIVASDIDVSAGMYVYTPDDKPVIGPSGEVEGLHLNCGYWCGVMMSPGAGKRVADIATGKMDNSDNPLRYSRFAEGVVEKGATFLK</sequence>
<proteinExistence type="predicted"/>
<name>A0A1W1H750_9BACT</name>
<dbReference type="Gene3D" id="3.50.50.60">
    <property type="entry name" value="FAD/NAD(P)-binding domain"/>
    <property type="match status" value="1"/>
</dbReference>
<dbReference type="InterPro" id="IPR006076">
    <property type="entry name" value="FAD-dep_OxRdtase"/>
</dbReference>
<dbReference type="PANTHER" id="PTHR13847:SF287">
    <property type="entry name" value="FAD-DEPENDENT OXIDOREDUCTASE DOMAIN-CONTAINING PROTEIN 1"/>
    <property type="match status" value="1"/>
</dbReference>
<evidence type="ECO:0000313" key="4">
    <source>
        <dbReference type="Proteomes" id="UP000191931"/>
    </source>
</evidence>
<dbReference type="RefSeq" id="WP_186441349.1">
    <property type="nucleotide sequence ID" value="NZ_LT828548.1"/>
</dbReference>
<gene>
    <name evidence="3" type="ORF">MTBBW1_1300019</name>
</gene>
<evidence type="ECO:0000259" key="2">
    <source>
        <dbReference type="Pfam" id="PF01266"/>
    </source>
</evidence>
<reference evidence="3 4" key="1">
    <citation type="submission" date="2017-03" db="EMBL/GenBank/DDBJ databases">
        <authorList>
            <person name="Afonso C.L."/>
            <person name="Miller P.J."/>
            <person name="Scott M.A."/>
            <person name="Spackman E."/>
            <person name="Goraichik I."/>
            <person name="Dimitrov K.M."/>
            <person name="Suarez D.L."/>
            <person name="Swayne D.E."/>
        </authorList>
    </citation>
    <scope>NUCLEOTIDE SEQUENCE [LARGE SCALE GENOMIC DNA]</scope>
    <source>
        <strain evidence="3">PRJEB14757</strain>
    </source>
</reference>
<dbReference type="Pfam" id="PF01266">
    <property type="entry name" value="DAO"/>
    <property type="match status" value="1"/>
</dbReference>
<dbReference type="GO" id="GO:0005737">
    <property type="term" value="C:cytoplasm"/>
    <property type="evidence" value="ECO:0007669"/>
    <property type="project" value="TreeGrafter"/>
</dbReference>
<dbReference type="SUPFAM" id="SSF51905">
    <property type="entry name" value="FAD/NAD(P)-binding domain"/>
    <property type="match status" value="1"/>
</dbReference>
<dbReference type="InterPro" id="IPR036188">
    <property type="entry name" value="FAD/NAD-bd_sf"/>
</dbReference>
<feature type="domain" description="FAD dependent oxidoreductase" evidence="2">
    <location>
        <begin position="16"/>
        <end position="370"/>
    </location>
</feature>
<dbReference type="AlphaFoldDB" id="A0A1W1H750"/>
<keyword evidence="4" id="KW-1185">Reference proteome</keyword>
<evidence type="ECO:0000313" key="3">
    <source>
        <dbReference type="EMBL" id="SLM28279.1"/>
    </source>
</evidence>
<accession>A0A1W1H750</accession>
<dbReference type="STRING" id="1246637.MTBBW1_1300019"/>